<evidence type="ECO:0000313" key="3">
    <source>
        <dbReference type="EMBL" id="MFC7602851.1"/>
    </source>
</evidence>
<feature type="region of interest" description="Disordered" evidence="1">
    <location>
        <begin position="102"/>
        <end position="121"/>
    </location>
</feature>
<dbReference type="EMBL" id="JBHTEE010000001">
    <property type="protein sequence ID" value="MFC7602851.1"/>
    <property type="molecule type" value="Genomic_DNA"/>
</dbReference>
<dbReference type="RefSeq" id="WP_343975474.1">
    <property type="nucleotide sequence ID" value="NZ_BAAAGK010000132.1"/>
</dbReference>
<name>A0ABW2T4X2_9ACTN</name>
<feature type="chain" id="PRO_5046557864" evidence="2">
    <location>
        <begin position="25"/>
        <end position="121"/>
    </location>
</feature>
<evidence type="ECO:0000256" key="1">
    <source>
        <dbReference type="SAM" id="MobiDB-lite"/>
    </source>
</evidence>
<comment type="caution">
    <text evidence="3">The sequence shown here is derived from an EMBL/GenBank/DDBJ whole genome shotgun (WGS) entry which is preliminary data.</text>
</comment>
<reference evidence="4" key="1">
    <citation type="journal article" date="2019" name="Int. J. Syst. Evol. Microbiol.">
        <title>The Global Catalogue of Microorganisms (GCM) 10K type strain sequencing project: providing services to taxonomists for standard genome sequencing and annotation.</title>
        <authorList>
            <consortium name="The Broad Institute Genomics Platform"/>
            <consortium name="The Broad Institute Genome Sequencing Center for Infectious Disease"/>
            <person name="Wu L."/>
            <person name="Ma J."/>
        </authorList>
    </citation>
    <scope>NUCLEOTIDE SEQUENCE [LARGE SCALE GENOMIC DNA]</scope>
    <source>
        <strain evidence="4">JCM 10083</strain>
    </source>
</reference>
<accession>A0ABW2T4X2</accession>
<dbReference type="InterPro" id="IPR011024">
    <property type="entry name" value="G_crystallin-like"/>
</dbReference>
<feature type="signal peptide" evidence="2">
    <location>
        <begin position="1"/>
        <end position="24"/>
    </location>
</feature>
<protein>
    <submittedName>
        <fullName evidence="3">Peptidase inhibitor family I36 protein</fullName>
    </submittedName>
</protein>
<keyword evidence="2" id="KW-0732">Signal</keyword>
<gene>
    <name evidence="3" type="ORF">ACFQVD_22365</name>
</gene>
<dbReference type="Gene3D" id="2.60.20.10">
    <property type="entry name" value="Crystallins"/>
    <property type="match status" value="1"/>
</dbReference>
<evidence type="ECO:0000256" key="2">
    <source>
        <dbReference type="SAM" id="SignalP"/>
    </source>
</evidence>
<organism evidence="3 4">
    <name type="scientific">Streptosporangium amethystogenes subsp. fukuiense</name>
    <dbReference type="NCBI Taxonomy" id="698418"/>
    <lineage>
        <taxon>Bacteria</taxon>
        <taxon>Bacillati</taxon>
        <taxon>Actinomycetota</taxon>
        <taxon>Actinomycetes</taxon>
        <taxon>Streptosporangiales</taxon>
        <taxon>Streptosporangiaceae</taxon>
        <taxon>Streptosporangium</taxon>
    </lineage>
</organism>
<dbReference type="Proteomes" id="UP001596514">
    <property type="component" value="Unassembled WGS sequence"/>
</dbReference>
<sequence length="121" mass="13275">MYRGKTLISLLGLALLGGGGPAFAQAAPAGYERCPRQHFCLFDGAGGTGLMASFRHGSPDLRRQSMDDRASSYADRTTDTWWCLYENPNYDESSWPIYPGGSGNLSPEWDNRASSAKPCYR</sequence>
<evidence type="ECO:0000313" key="4">
    <source>
        <dbReference type="Proteomes" id="UP001596514"/>
    </source>
</evidence>
<dbReference type="SUPFAM" id="SSF49695">
    <property type="entry name" value="gamma-Crystallin-like"/>
    <property type="match status" value="1"/>
</dbReference>
<proteinExistence type="predicted"/>
<dbReference type="Pfam" id="PF03995">
    <property type="entry name" value="Inhibitor_I36"/>
    <property type="match status" value="1"/>
</dbReference>
<keyword evidence="4" id="KW-1185">Reference proteome</keyword>